<evidence type="ECO:0000313" key="4">
    <source>
        <dbReference type="EMBL" id="CAF0753203.1"/>
    </source>
</evidence>
<dbReference type="Proteomes" id="UP000663832">
    <property type="component" value="Unassembled WGS sequence"/>
</dbReference>
<evidence type="ECO:0000256" key="1">
    <source>
        <dbReference type="SAM" id="Phobius"/>
    </source>
</evidence>
<evidence type="ECO:0000256" key="2">
    <source>
        <dbReference type="SAM" id="SignalP"/>
    </source>
</evidence>
<proteinExistence type="predicted"/>
<gene>
    <name evidence="4" type="ORF">BJG266_LOCUS2571</name>
    <name evidence="3" type="ORF">QVE165_LOCUS923</name>
</gene>
<dbReference type="Proteomes" id="UP000663877">
    <property type="component" value="Unassembled WGS sequence"/>
</dbReference>
<keyword evidence="1" id="KW-0812">Transmembrane</keyword>
<reference evidence="3" key="1">
    <citation type="submission" date="2021-02" db="EMBL/GenBank/DDBJ databases">
        <authorList>
            <person name="Nowell W R."/>
        </authorList>
    </citation>
    <scope>NUCLEOTIDE SEQUENCE</scope>
</reference>
<accession>A0A813NL83</accession>
<comment type="caution">
    <text evidence="3">The sequence shown here is derived from an EMBL/GenBank/DDBJ whole genome shotgun (WGS) entry which is preliminary data.</text>
</comment>
<keyword evidence="5" id="KW-1185">Reference proteome</keyword>
<protein>
    <submittedName>
        <fullName evidence="3">Uncharacterized protein</fullName>
    </submittedName>
</protein>
<dbReference type="OrthoDB" id="10035616at2759"/>
<evidence type="ECO:0000313" key="3">
    <source>
        <dbReference type="EMBL" id="CAF0741447.1"/>
    </source>
</evidence>
<feature type="chain" id="PRO_5036222471" evidence="2">
    <location>
        <begin position="20"/>
        <end position="116"/>
    </location>
</feature>
<dbReference type="AlphaFoldDB" id="A0A813NL83"/>
<keyword evidence="1" id="KW-1133">Transmembrane helix</keyword>
<evidence type="ECO:0000313" key="5">
    <source>
        <dbReference type="Proteomes" id="UP000663832"/>
    </source>
</evidence>
<organism evidence="3 5">
    <name type="scientific">Adineta steineri</name>
    <dbReference type="NCBI Taxonomy" id="433720"/>
    <lineage>
        <taxon>Eukaryota</taxon>
        <taxon>Metazoa</taxon>
        <taxon>Spiralia</taxon>
        <taxon>Gnathifera</taxon>
        <taxon>Rotifera</taxon>
        <taxon>Eurotatoria</taxon>
        <taxon>Bdelloidea</taxon>
        <taxon>Adinetida</taxon>
        <taxon>Adinetidae</taxon>
        <taxon>Adineta</taxon>
    </lineage>
</organism>
<keyword evidence="1" id="KW-0472">Membrane</keyword>
<dbReference type="EMBL" id="CAJNOI010000006">
    <property type="protein sequence ID" value="CAF0753203.1"/>
    <property type="molecule type" value="Genomic_DNA"/>
</dbReference>
<dbReference type="EMBL" id="CAJNOM010000003">
    <property type="protein sequence ID" value="CAF0741447.1"/>
    <property type="molecule type" value="Genomic_DNA"/>
</dbReference>
<sequence length="116" mass="13403">MQLILLNVILIVFLPLCYSEFNRSDSTTTVCGKCSSCWTLFSKNYGSCSTEVYDLNFDLNPFNKIQPVCIDTLVLLIIIFLSIVTIIPTCLWLIYLCIRRCRNIDAKYVVNERIMM</sequence>
<keyword evidence="2" id="KW-0732">Signal</keyword>
<name>A0A813NL83_9BILA</name>
<feature type="signal peptide" evidence="2">
    <location>
        <begin position="1"/>
        <end position="19"/>
    </location>
</feature>
<feature type="transmembrane region" description="Helical" evidence="1">
    <location>
        <begin position="73"/>
        <end position="98"/>
    </location>
</feature>